<accession>A0ACC2SK63</accession>
<reference evidence="1" key="1">
    <citation type="submission" date="2022-04" db="EMBL/GenBank/DDBJ databases">
        <title>Genome of the entomopathogenic fungus Entomophthora muscae.</title>
        <authorList>
            <person name="Elya C."/>
            <person name="Lovett B.R."/>
            <person name="Lee E."/>
            <person name="Macias A.M."/>
            <person name="Hajek A.E."/>
            <person name="De Bivort B.L."/>
            <person name="Kasson M.T."/>
            <person name="De Fine Licht H.H."/>
            <person name="Stajich J.E."/>
        </authorList>
    </citation>
    <scope>NUCLEOTIDE SEQUENCE</scope>
    <source>
        <strain evidence="1">Berkeley</strain>
    </source>
</reference>
<gene>
    <name evidence="1" type="ORF">DSO57_1007132</name>
</gene>
<keyword evidence="2" id="KW-1185">Reference proteome</keyword>
<dbReference type="Proteomes" id="UP001165960">
    <property type="component" value="Unassembled WGS sequence"/>
</dbReference>
<comment type="caution">
    <text evidence="1">The sequence shown here is derived from an EMBL/GenBank/DDBJ whole genome shotgun (WGS) entry which is preliminary data.</text>
</comment>
<proteinExistence type="predicted"/>
<protein>
    <submittedName>
        <fullName evidence="1">Uncharacterized protein</fullName>
    </submittedName>
</protein>
<dbReference type="EMBL" id="QTSX02004991">
    <property type="protein sequence ID" value="KAJ9062776.1"/>
    <property type="molecule type" value="Genomic_DNA"/>
</dbReference>
<sequence length="289" mass="32997">MNTFFLIFLPLTCALANETKSIEPFTVHRAVNLTYSIAGLSAKGKEIIATFSKFDYPFQDIISGHKYKVKRDQTDYKEVLFVSKKKAYSLGSRTYALTEFNRRNGLLEPTFFETDNLEVGIAIGNDKRLFVSRLLGIPGTLGVRTIINTFKDGAFTPLRELDGEMRTFTLSPDNKKIYGILNSYENGHLKELIEISLNDNGTYYKLLAKTYNQSLEKDTVVCDKKGNIYVSWKKFLIEVYNSRRKTSPITSDYEIDHMAISNSEPQYLYVAGRNPNEWFVPPVVGRVKL</sequence>
<name>A0ACC2SK63_9FUNG</name>
<organism evidence="1 2">
    <name type="scientific">Entomophthora muscae</name>
    <dbReference type="NCBI Taxonomy" id="34485"/>
    <lineage>
        <taxon>Eukaryota</taxon>
        <taxon>Fungi</taxon>
        <taxon>Fungi incertae sedis</taxon>
        <taxon>Zoopagomycota</taxon>
        <taxon>Entomophthoromycotina</taxon>
        <taxon>Entomophthoromycetes</taxon>
        <taxon>Entomophthorales</taxon>
        <taxon>Entomophthoraceae</taxon>
        <taxon>Entomophthora</taxon>
    </lineage>
</organism>
<evidence type="ECO:0000313" key="2">
    <source>
        <dbReference type="Proteomes" id="UP001165960"/>
    </source>
</evidence>
<evidence type="ECO:0000313" key="1">
    <source>
        <dbReference type="EMBL" id="KAJ9062776.1"/>
    </source>
</evidence>